<comment type="function">
    <text evidence="3 4">Together with the chaperonin GroEL, plays an essential role in assisting protein folding. The GroEL-GroES system forms a nano-cage that allows encapsulation of the non-native substrate proteins and provides a physical environment optimized to promote and accelerate protein folding. GroES binds to the apical surface of the GroEL ring, thereby capping the opening of the GroEL channel.</text>
</comment>
<comment type="subunit">
    <text evidence="3">Heptamer of 7 subunits arranged in a ring. Interacts with the chaperonin GroEL.</text>
</comment>
<dbReference type="Proteomes" id="UP000255103">
    <property type="component" value="Unassembled WGS sequence"/>
</dbReference>
<keyword evidence="3" id="KW-0963">Cytoplasm</keyword>
<accession>A0A377JV24</accession>
<dbReference type="GO" id="GO:0005737">
    <property type="term" value="C:cytoplasm"/>
    <property type="evidence" value="ECO:0007669"/>
    <property type="project" value="UniProtKB-SubCell"/>
</dbReference>
<dbReference type="NCBIfam" id="NF001537">
    <property type="entry name" value="PRK00364.3-3"/>
    <property type="match status" value="1"/>
</dbReference>
<evidence type="ECO:0000256" key="3">
    <source>
        <dbReference type="HAMAP-Rule" id="MF_00580"/>
    </source>
</evidence>
<sequence length="90" mass="10119">MKFKPLGERVLVERLEEDTKTSSGIIIPDNAKEKPLMGIVKAISAKLKDDKALKENDTIVFGKYKGTEIKLDSKEYIVLELEDILGVIEK</sequence>
<dbReference type="GO" id="GO:0051087">
    <property type="term" value="F:protein-folding chaperone binding"/>
    <property type="evidence" value="ECO:0007669"/>
    <property type="project" value="TreeGrafter"/>
</dbReference>
<evidence type="ECO:0000256" key="1">
    <source>
        <dbReference type="ARBA" id="ARBA00006975"/>
    </source>
</evidence>
<dbReference type="GO" id="GO:0044183">
    <property type="term" value="F:protein folding chaperone"/>
    <property type="evidence" value="ECO:0007669"/>
    <property type="project" value="InterPro"/>
</dbReference>
<keyword evidence="2 3" id="KW-0143">Chaperone</keyword>
<dbReference type="InterPro" id="IPR018369">
    <property type="entry name" value="Chaprnonin_Cpn10_CS"/>
</dbReference>
<dbReference type="PROSITE" id="PS00681">
    <property type="entry name" value="CHAPERONINS_CPN10"/>
    <property type="match status" value="1"/>
</dbReference>
<dbReference type="PANTHER" id="PTHR10772:SF58">
    <property type="entry name" value="CO-CHAPERONIN GROES"/>
    <property type="match status" value="1"/>
</dbReference>
<protein>
    <recommendedName>
        <fullName evidence="3">Co-chaperonin GroES</fullName>
    </recommendedName>
    <alternativeName>
        <fullName evidence="3">10 kDa chaperonin</fullName>
    </alternativeName>
    <alternativeName>
        <fullName evidence="3">Chaperonin-10</fullName>
        <shortName evidence="3">Cpn10</shortName>
    </alternativeName>
</protein>
<dbReference type="SUPFAM" id="SSF50129">
    <property type="entry name" value="GroES-like"/>
    <property type="match status" value="1"/>
</dbReference>
<dbReference type="InterPro" id="IPR011032">
    <property type="entry name" value="GroES-like_sf"/>
</dbReference>
<dbReference type="GO" id="GO:0046872">
    <property type="term" value="F:metal ion binding"/>
    <property type="evidence" value="ECO:0007669"/>
    <property type="project" value="TreeGrafter"/>
</dbReference>
<dbReference type="GO" id="GO:0005524">
    <property type="term" value="F:ATP binding"/>
    <property type="evidence" value="ECO:0007669"/>
    <property type="project" value="InterPro"/>
</dbReference>
<evidence type="ECO:0000313" key="6">
    <source>
        <dbReference type="Proteomes" id="UP000255103"/>
    </source>
</evidence>
<dbReference type="HAMAP" id="MF_00580">
    <property type="entry name" value="CH10"/>
    <property type="match status" value="1"/>
</dbReference>
<evidence type="ECO:0000313" key="5">
    <source>
        <dbReference type="EMBL" id="STP11819.1"/>
    </source>
</evidence>
<dbReference type="FunFam" id="2.30.33.40:FF:000001">
    <property type="entry name" value="10 kDa chaperonin"/>
    <property type="match status" value="1"/>
</dbReference>
<dbReference type="AlphaFoldDB" id="A0A377JV24"/>
<organism evidence="5 6">
    <name type="scientific">Helicobacter cinaedi</name>
    <dbReference type="NCBI Taxonomy" id="213"/>
    <lineage>
        <taxon>Bacteria</taxon>
        <taxon>Pseudomonadati</taxon>
        <taxon>Campylobacterota</taxon>
        <taxon>Epsilonproteobacteria</taxon>
        <taxon>Campylobacterales</taxon>
        <taxon>Helicobacteraceae</taxon>
        <taxon>Helicobacter</taxon>
    </lineage>
</organism>
<comment type="similarity">
    <text evidence="1 3 4">Belongs to the GroES chaperonin family.</text>
</comment>
<dbReference type="SMART" id="SM00883">
    <property type="entry name" value="Cpn10"/>
    <property type="match status" value="1"/>
</dbReference>
<dbReference type="Gene3D" id="2.30.33.40">
    <property type="entry name" value="GroES chaperonin"/>
    <property type="match status" value="1"/>
</dbReference>
<dbReference type="InterPro" id="IPR037124">
    <property type="entry name" value="Chaperonin_GroES_sf"/>
</dbReference>
<evidence type="ECO:0000256" key="2">
    <source>
        <dbReference type="ARBA" id="ARBA00023186"/>
    </source>
</evidence>
<evidence type="ECO:0000256" key="4">
    <source>
        <dbReference type="RuleBase" id="RU000535"/>
    </source>
</evidence>
<dbReference type="Pfam" id="PF00166">
    <property type="entry name" value="Cpn10"/>
    <property type="match status" value="1"/>
</dbReference>
<proteinExistence type="inferred from homology"/>
<dbReference type="CDD" id="cd00320">
    <property type="entry name" value="cpn10"/>
    <property type="match status" value="1"/>
</dbReference>
<dbReference type="EMBL" id="UGHX01000001">
    <property type="protein sequence ID" value="STP11819.1"/>
    <property type="molecule type" value="Genomic_DNA"/>
</dbReference>
<reference evidence="5 6" key="1">
    <citation type="submission" date="2018-06" db="EMBL/GenBank/DDBJ databases">
        <authorList>
            <consortium name="Pathogen Informatics"/>
            <person name="Doyle S."/>
        </authorList>
    </citation>
    <scope>NUCLEOTIDE SEQUENCE [LARGE SCALE GENOMIC DNA]</scope>
    <source>
        <strain evidence="5 6">NCTC12219</strain>
    </source>
</reference>
<gene>
    <name evidence="3 5" type="primary">groES</name>
    <name evidence="3" type="synonym">groS</name>
    <name evidence="5" type="ORF">NCTC12219_01718</name>
</gene>
<comment type="subcellular location">
    <subcellularLocation>
        <location evidence="3">Cytoplasm</location>
    </subcellularLocation>
</comment>
<dbReference type="PRINTS" id="PR00297">
    <property type="entry name" value="CHAPERONIN10"/>
</dbReference>
<dbReference type="PANTHER" id="PTHR10772">
    <property type="entry name" value="10 KDA HEAT SHOCK PROTEIN"/>
    <property type="match status" value="1"/>
</dbReference>
<dbReference type="InterPro" id="IPR020818">
    <property type="entry name" value="Chaperonin_GroES"/>
</dbReference>
<name>A0A377JV24_9HELI</name>
<dbReference type="GO" id="GO:0051082">
    <property type="term" value="F:unfolded protein binding"/>
    <property type="evidence" value="ECO:0007669"/>
    <property type="project" value="TreeGrafter"/>
</dbReference>